<dbReference type="EMBL" id="BMFC01000016">
    <property type="protein sequence ID" value="GGC19427.1"/>
    <property type="molecule type" value="Genomic_DNA"/>
</dbReference>
<comment type="caution">
    <text evidence="1">The sequence shown here is derived from an EMBL/GenBank/DDBJ whole genome shotgun (WGS) entry which is preliminary data.</text>
</comment>
<reference evidence="2" key="1">
    <citation type="journal article" date="2019" name="Int. J. Syst. Evol. Microbiol.">
        <title>The Global Catalogue of Microorganisms (GCM) 10K type strain sequencing project: providing services to taxonomists for standard genome sequencing and annotation.</title>
        <authorList>
            <consortium name="The Broad Institute Genomics Platform"/>
            <consortium name="The Broad Institute Genome Sequencing Center for Infectious Disease"/>
            <person name="Wu L."/>
            <person name="Ma J."/>
        </authorList>
    </citation>
    <scope>NUCLEOTIDE SEQUENCE [LARGE SCALE GENOMIC DNA]</scope>
    <source>
        <strain evidence="2">CGMCC 1.12478</strain>
    </source>
</reference>
<dbReference type="RefSeq" id="WP_188483885.1">
    <property type="nucleotide sequence ID" value="NZ_BMFC01000016.1"/>
</dbReference>
<keyword evidence="2" id="KW-1185">Reference proteome</keyword>
<proteinExistence type="predicted"/>
<evidence type="ECO:0000313" key="1">
    <source>
        <dbReference type="EMBL" id="GGC19427.1"/>
    </source>
</evidence>
<dbReference type="Proteomes" id="UP000645462">
    <property type="component" value="Unassembled WGS sequence"/>
</dbReference>
<gene>
    <name evidence="1" type="ORF">GCM10011363_40180</name>
</gene>
<protein>
    <submittedName>
        <fullName evidence="1">Uncharacterized protein</fullName>
    </submittedName>
</protein>
<organism evidence="1 2">
    <name type="scientific">Marivita lacus</name>
    <dbReference type="NCBI Taxonomy" id="1323742"/>
    <lineage>
        <taxon>Bacteria</taxon>
        <taxon>Pseudomonadati</taxon>
        <taxon>Pseudomonadota</taxon>
        <taxon>Alphaproteobacteria</taxon>
        <taxon>Rhodobacterales</taxon>
        <taxon>Roseobacteraceae</taxon>
        <taxon>Marivita</taxon>
    </lineage>
</organism>
<evidence type="ECO:0000313" key="2">
    <source>
        <dbReference type="Proteomes" id="UP000645462"/>
    </source>
</evidence>
<accession>A0ABQ1L7X9</accession>
<name>A0ABQ1L7X9_9RHOB</name>
<sequence>MTNTIDTPAAHMPDTITAEGKTFYRTKYKGTSLPACPFGPGHTTHEYWIEVNDDRLRLYAISPTQFWID</sequence>